<evidence type="ECO:0000313" key="5">
    <source>
        <dbReference type="Proteomes" id="UP000767854"/>
    </source>
</evidence>
<dbReference type="PROSITE" id="PS51257">
    <property type="entry name" value="PROKAR_LIPOPROTEIN"/>
    <property type="match status" value="1"/>
</dbReference>
<evidence type="ECO:0000313" key="4">
    <source>
        <dbReference type="EMBL" id="MBM7563005.1"/>
    </source>
</evidence>
<dbReference type="RefSeq" id="WP_204665429.1">
    <property type="nucleotide sequence ID" value="NZ_JAFBDT010000046.1"/>
</dbReference>
<sequence>MRKLIGLMAVVVLLVSGCGTKEKQADEPLKIGVMPAVDAAPIYVAAEKGYFKDEGIDVEVTLFTNAQDRQSALQTGGIDGGMSDMIALITNVQSGFEIKGTTMTDGMFPILKQPESGESEVVSVAVMEVSVANYLADLWLGANYDLEKVYINEIPARLEMIKSGNVDMGVFPEPMATMGALSGLEKVFYNSDEPCPDIFVFTQSAIDTKKESIKAFHRALDRAVMDLQLDDGIGRDLLIEKLNLNSEIRDLIEMPEYKKTNLPDDQYVIKMMNWTAQTIGKEINLDVDAIFEREFVNP</sequence>
<name>A0ABS2MUJ0_9FIRM</name>
<proteinExistence type="inferred from homology"/>
<keyword evidence="3" id="KW-0732">Signal</keyword>
<keyword evidence="5" id="KW-1185">Reference proteome</keyword>
<dbReference type="PANTHER" id="PTHR30024">
    <property type="entry name" value="ALIPHATIC SULFONATES-BINDING PROTEIN-RELATED"/>
    <property type="match status" value="1"/>
</dbReference>
<dbReference type="SUPFAM" id="SSF53850">
    <property type="entry name" value="Periplasmic binding protein-like II"/>
    <property type="match status" value="1"/>
</dbReference>
<dbReference type="EMBL" id="JAFBDT010000046">
    <property type="protein sequence ID" value="MBM7563005.1"/>
    <property type="molecule type" value="Genomic_DNA"/>
</dbReference>
<dbReference type="Gene3D" id="3.40.190.10">
    <property type="entry name" value="Periplasmic binding protein-like II"/>
    <property type="match status" value="2"/>
</dbReference>
<evidence type="ECO:0000256" key="3">
    <source>
        <dbReference type="ARBA" id="ARBA00022729"/>
    </source>
</evidence>
<dbReference type="PANTHER" id="PTHR30024:SF47">
    <property type="entry name" value="TAURINE-BINDING PERIPLASMIC PROTEIN"/>
    <property type="match status" value="1"/>
</dbReference>
<protein>
    <submittedName>
        <fullName evidence="4">NitT/TauT family transport system substrate-binding protein</fullName>
    </submittedName>
</protein>
<dbReference type="Proteomes" id="UP000767854">
    <property type="component" value="Unassembled WGS sequence"/>
</dbReference>
<accession>A0ABS2MUJ0</accession>
<reference evidence="4 5" key="1">
    <citation type="submission" date="2021-01" db="EMBL/GenBank/DDBJ databases">
        <title>Genomic Encyclopedia of Type Strains, Phase IV (KMG-IV): sequencing the most valuable type-strain genomes for metagenomic binning, comparative biology and taxonomic classification.</title>
        <authorList>
            <person name="Goeker M."/>
        </authorList>
    </citation>
    <scope>NUCLEOTIDE SEQUENCE [LARGE SCALE GENOMIC DNA]</scope>
    <source>
        <strain evidence="4 5">DSM 24436</strain>
    </source>
</reference>
<comment type="subcellular location">
    <subcellularLocation>
        <location evidence="1">Periplasm</location>
    </subcellularLocation>
</comment>
<comment type="similarity">
    <text evidence="2">Belongs to the bacterial solute-binding protein SsuA/TauA family.</text>
</comment>
<gene>
    <name evidence="4" type="ORF">JOC49_002579</name>
</gene>
<evidence type="ECO:0000256" key="2">
    <source>
        <dbReference type="ARBA" id="ARBA00010742"/>
    </source>
</evidence>
<dbReference type="Pfam" id="PF13379">
    <property type="entry name" value="NMT1_2"/>
    <property type="match status" value="1"/>
</dbReference>
<comment type="caution">
    <text evidence="4">The sequence shown here is derived from an EMBL/GenBank/DDBJ whole genome shotgun (WGS) entry which is preliminary data.</text>
</comment>
<organism evidence="4 5">
    <name type="scientific">Fusibacter tunisiensis</name>
    <dbReference type="NCBI Taxonomy" id="1008308"/>
    <lineage>
        <taxon>Bacteria</taxon>
        <taxon>Bacillati</taxon>
        <taxon>Bacillota</taxon>
        <taxon>Clostridia</taxon>
        <taxon>Eubacteriales</taxon>
        <taxon>Eubacteriales Family XII. Incertae Sedis</taxon>
        <taxon>Fusibacter</taxon>
    </lineage>
</organism>
<evidence type="ECO:0000256" key="1">
    <source>
        <dbReference type="ARBA" id="ARBA00004418"/>
    </source>
</evidence>